<evidence type="ECO:0000256" key="1">
    <source>
        <dbReference type="PROSITE-ProRule" id="PRU00076"/>
    </source>
</evidence>
<dbReference type="PANTHER" id="PTHR13056:SF0">
    <property type="entry name" value="VACUOLAR FUSION PROTEIN CCZ1 HOMOLOG-RELATED"/>
    <property type="match status" value="1"/>
</dbReference>
<evidence type="ECO:0000313" key="3">
    <source>
        <dbReference type="EMBL" id="CAF3860640.1"/>
    </source>
</evidence>
<gene>
    <name evidence="3" type="ORF">UXM345_LOCUS8358</name>
</gene>
<proteinExistence type="predicted"/>
<evidence type="ECO:0000259" key="2">
    <source>
        <dbReference type="PROSITE" id="PS50026"/>
    </source>
</evidence>
<dbReference type="PROSITE" id="PS01186">
    <property type="entry name" value="EGF_2"/>
    <property type="match status" value="1"/>
</dbReference>
<feature type="disulfide bond" evidence="1">
    <location>
        <begin position="105"/>
        <end position="122"/>
    </location>
</feature>
<protein>
    <recommendedName>
        <fullName evidence="2">EGF-like domain-containing protein</fullName>
    </recommendedName>
</protein>
<sequence>MGSKKLTAIDETECLSPSQSPENSFLQPSPTKVTITKTYSNKGKIMLIVHCCCCDNNGGCGKNALRLEDRNTSAITCTFKPGYTNTSIAANVTCTDSCTVNIGDCDPNAACSHEAKGHAVNCKCKPGFTNTGCSVYVVCNDTSSINHGGRDPNANCTHDEATHALVCTCKTGYTNIETPASAICKDSCTIKNGRCDPNAACTHDNSTYAVVCTCKTGYTNTGSTGSVVCQDSCTVNNGGCDPNAFCSHDAKTYAVECTCRIGYTSNGPGSEVICRGTFIQHHVLSMIRDATLDTSYIGIQFLPVEKKLYLKLQSILRRLELRFSSLKETLFLYKDQLIWSGLSQEDTSLVYSFFRLYYWPHIKVLLNSSTTQYLTIDTNANPADELIISAIPTSQIYQAFFLGNPPVPYRVLVVNINLITIFSFFHDDGDSINTEDMNTQIVDALKKELDTMLPTFEEHLKKKYPSADNTVRTVYYNKINMAHSSTVDWTREPVNSMAGIMNTLAEDMQWFHPSGEIMVKRENDPWIISKRSDMRELLFVVNQKNANLKEISDKVKQIFATQFSNILLIE</sequence>
<dbReference type="Gene3D" id="2.10.25.10">
    <property type="entry name" value="Laminin"/>
    <property type="match status" value="3"/>
</dbReference>
<dbReference type="EMBL" id="CAJOBF010000727">
    <property type="protein sequence ID" value="CAF3860640.1"/>
    <property type="molecule type" value="Genomic_DNA"/>
</dbReference>
<dbReference type="GO" id="GO:0035658">
    <property type="term" value="C:Mon1-Ccz1 complex"/>
    <property type="evidence" value="ECO:0007669"/>
    <property type="project" value="InterPro"/>
</dbReference>
<dbReference type="Pfam" id="PF19032">
    <property type="entry name" value="Intu_longin_2"/>
    <property type="match status" value="1"/>
</dbReference>
<dbReference type="InterPro" id="IPR043989">
    <property type="entry name" value="CCZ1/INTU/HSP4_longin_3"/>
</dbReference>
<dbReference type="InterPro" id="IPR000742">
    <property type="entry name" value="EGF"/>
</dbReference>
<dbReference type="Proteomes" id="UP000663842">
    <property type="component" value="Unassembled WGS sequence"/>
</dbReference>
<dbReference type="AlphaFoldDB" id="A0A819F3K2"/>
<keyword evidence="1" id="KW-0245">EGF-like domain</keyword>
<accession>A0A819F3K2</accession>
<dbReference type="InterPro" id="IPR013176">
    <property type="entry name" value="Ccz1"/>
</dbReference>
<organism evidence="3 4">
    <name type="scientific">Rotaria magnacalcarata</name>
    <dbReference type="NCBI Taxonomy" id="392030"/>
    <lineage>
        <taxon>Eukaryota</taxon>
        <taxon>Metazoa</taxon>
        <taxon>Spiralia</taxon>
        <taxon>Gnathifera</taxon>
        <taxon>Rotifera</taxon>
        <taxon>Eurotatoria</taxon>
        <taxon>Bdelloidea</taxon>
        <taxon>Philodinida</taxon>
        <taxon>Philodinidae</taxon>
        <taxon>Rotaria</taxon>
    </lineage>
</organism>
<name>A0A819F3K2_9BILA</name>
<feature type="disulfide bond" evidence="1">
    <location>
        <begin position="124"/>
        <end position="133"/>
    </location>
</feature>
<dbReference type="GO" id="GO:0016192">
    <property type="term" value="P:vesicle-mediated transport"/>
    <property type="evidence" value="ECO:0007669"/>
    <property type="project" value="InterPro"/>
</dbReference>
<dbReference type="PROSITE" id="PS50026">
    <property type="entry name" value="EGF_3"/>
    <property type="match status" value="1"/>
</dbReference>
<evidence type="ECO:0000313" key="4">
    <source>
        <dbReference type="Proteomes" id="UP000663842"/>
    </source>
</evidence>
<reference evidence="3" key="1">
    <citation type="submission" date="2021-02" db="EMBL/GenBank/DDBJ databases">
        <authorList>
            <person name="Nowell W R."/>
        </authorList>
    </citation>
    <scope>NUCLEOTIDE SEQUENCE</scope>
</reference>
<dbReference type="SMART" id="SM00181">
    <property type="entry name" value="EGF"/>
    <property type="match status" value="3"/>
</dbReference>
<dbReference type="Pfam" id="PF19033">
    <property type="entry name" value="Intu_longin_3"/>
    <property type="match status" value="1"/>
</dbReference>
<dbReference type="InterPro" id="IPR043988">
    <property type="entry name" value="CCZ1/INTU_longin_2"/>
</dbReference>
<feature type="domain" description="EGF-like" evidence="2">
    <location>
        <begin position="95"/>
        <end position="134"/>
    </location>
</feature>
<dbReference type="PANTHER" id="PTHR13056">
    <property type="entry name" value="VACUOLAR FUSION PROTEIN CCZ1 HOMOLOG-RELATED"/>
    <property type="match status" value="1"/>
</dbReference>
<keyword evidence="1" id="KW-1015">Disulfide bond</keyword>
<comment type="caution">
    <text evidence="1">Lacks conserved residue(s) required for the propagation of feature annotation.</text>
</comment>
<comment type="caution">
    <text evidence="3">The sequence shown here is derived from an EMBL/GenBank/DDBJ whole genome shotgun (WGS) entry which is preliminary data.</text>
</comment>